<dbReference type="SUPFAM" id="SSF52518">
    <property type="entry name" value="Thiamin diphosphate-binding fold (THDP-binding)"/>
    <property type="match status" value="2"/>
</dbReference>
<dbReference type="EMBL" id="BNJQ01000007">
    <property type="protein sequence ID" value="GHP04479.1"/>
    <property type="molecule type" value="Genomic_DNA"/>
</dbReference>
<dbReference type="SFLD" id="SFLDG00180">
    <property type="entry name" value="muconate_cycloisomerase"/>
    <property type="match status" value="1"/>
</dbReference>
<dbReference type="SUPFAM" id="SSF54826">
    <property type="entry name" value="Enolase N-terminal domain-like"/>
    <property type="match status" value="1"/>
</dbReference>
<dbReference type="Gene3D" id="3.30.390.10">
    <property type="entry name" value="Enolase-like, N-terminal domain"/>
    <property type="match status" value="1"/>
</dbReference>
<dbReference type="Gene3D" id="3.40.50.970">
    <property type="match status" value="2"/>
</dbReference>
<accession>A0A830HGP7</accession>
<protein>
    <recommendedName>
        <fullName evidence="8">Mandelate racemase/muconate lactonizing enzyme C-terminal domain-containing protein</fullName>
    </recommendedName>
</protein>
<dbReference type="InterPro" id="IPR032264">
    <property type="entry name" value="MenD_middle"/>
</dbReference>
<dbReference type="GO" id="GO:0030976">
    <property type="term" value="F:thiamine pyrophosphate binding"/>
    <property type="evidence" value="ECO:0007669"/>
    <property type="project" value="InterPro"/>
</dbReference>
<keyword evidence="3" id="KW-0460">Magnesium</keyword>
<proteinExistence type="inferred from homology"/>
<keyword evidence="1" id="KW-0808">Transferase</keyword>
<dbReference type="Pfam" id="PF00425">
    <property type="entry name" value="Chorismate_bind"/>
    <property type="match status" value="1"/>
</dbReference>
<evidence type="ECO:0000256" key="1">
    <source>
        <dbReference type="ARBA" id="ARBA00022679"/>
    </source>
</evidence>
<dbReference type="InterPro" id="IPR029065">
    <property type="entry name" value="Enolase_C-like"/>
</dbReference>
<dbReference type="Gene3D" id="3.20.20.120">
    <property type="entry name" value="Enolase-like C-terminal domain"/>
    <property type="match status" value="1"/>
</dbReference>
<dbReference type="SUPFAM" id="SSF53474">
    <property type="entry name" value="alpha/beta-Hydrolases"/>
    <property type="match status" value="1"/>
</dbReference>
<keyword evidence="6" id="KW-0456">Lyase</keyword>
<dbReference type="InterPro" id="IPR005801">
    <property type="entry name" value="ADC_synthase"/>
</dbReference>
<reference evidence="9" key="1">
    <citation type="submission" date="2020-10" db="EMBL/GenBank/DDBJ databases">
        <title>Unveiling of a novel bifunctional photoreceptor, Dualchrome1, isolated from a cosmopolitan green alga.</title>
        <authorList>
            <person name="Suzuki S."/>
            <person name="Kawachi M."/>
        </authorList>
    </citation>
    <scope>NUCLEOTIDE SEQUENCE</scope>
    <source>
        <strain evidence="9">NIES 2893</strain>
    </source>
</reference>
<dbReference type="InterPro" id="IPR013342">
    <property type="entry name" value="Mandelate_racemase_C"/>
</dbReference>
<keyword evidence="10" id="KW-1185">Reference proteome</keyword>
<dbReference type="Gene3D" id="3.60.120.10">
    <property type="entry name" value="Anthranilate synthase"/>
    <property type="match status" value="1"/>
</dbReference>
<feature type="compositionally biased region" description="Basic and acidic residues" evidence="7">
    <location>
        <begin position="1029"/>
        <end position="1038"/>
    </location>
</feature>
<dbReference type="GO" id="GO:0009234">
    <property type="term" value="P:menaquinone biosynthetic process"/>
    <property type="evidence" value="ECO:0007669"/>
    <property type="project" value="InterPro"/>
</dbReference>
<dbReference type="CDD" id="cd07037">
    <property type="entry name" value="TPP_PYR_MenD"/>
    <property type="match status" value="1"/>
</dbReference>
<dbReference type="SMART" id="SM00922">
    <property type="entry name" value="MR_MLE"/>
    <property type="match status" value="1"/>
</dbReference>
<dbReference type="InterPro" id="IPR036849">
    <property type="entry name" value="Enolase-like_C_sf"/>
</dbReference>
<feature type="region of interest" description="Disordered" evidence="7">
    <location>
        <begin position="1"/>
        <end position="72"/>
    </location>
</feature>
<name>A0A830HGP7_9CHLO</name>
<dbReference type="GO" id="GO:0016829">
    <property type="term" value="F:lyase activity"/>
    <property type="evidence" value="ECO:0007669"/>
    <property type="project" value="UniProtKB-KW"/>
</dbReference>
<dbReference type="InterPro" id="IPR015890">
    <property type="entry name" value="Chorismate_C"/>
</dbReference>
<dbReference type="Pfam" id="PF12697">
    <property type="entry name" value="Abhydrolase_6"/>
    <property type="match status" value="1"/>
</dbReference>
<evidence type="ECO:0000256" key="7">
    <source>
        <dbReference type="SAM" id="MobiDB-lite"/>
    </source>
</evidence>
<evidence type="ECO:0000256" key="2">
    <source>
        <dbReference type="ARBA" id="ARBA00022723"/>
    </source>
</evidence>
<dbReference type="Pfam" id="PF13378">
    <property type="entry name" value="MR_MLE_C"/>
    <property type="match status" value="1"/>
</dbReference>
<organism evidence="9 10">
    <name type="scientific">Pycnococcus provasolii</name>
    <dbReference type="NCBI Taxonomy" id="41880"/>
    <lineage>
        <taxon>Eukaryota</taxon>
        <taxon>Viridiplantae</taxon>
        <taxon>Chlorophyta</taxon>
        <taxon>Pseudoscourfieldiophyceae</taxon>
        <taxon>Pseudoscourfieldiales</taxon>
        <taxon>Pycnococcaceae</taxon>
        <taxon>Pycnococcus</taxon>
    </lineage>
</organism>
<dbReference type="PANTHER" id="PTHR42916">
    <property type="entry name" value="2-SUCCINYL-5-ENOLPYRUVYL-6-HYDROXY-3-CYCLOHEXENE-1-CARBOXYLATE SYNTHASE"/>
    <property type="match status" value="1"/>
</dbReference>
<dbReference type="InterPro" id="IPR012001">
    <property type="entry name" value="Thiamin_PyroP_enz_TPP-bd_dom"/>
</dbReference>
<evidence type="ECO:0000259" key="8">
    <source>
        <dbReference type="SMART" id="SM00922"/>
    </source>
</evidence>
<dbReference type="Gene3D" id="3.40.50.1220">
    <property type="entry name" value="TPP-binding domain"/>
    <property type="match status" value="1"/>
</dbReference>
<dbReference type="SFLD" id="SFLDF00009">
    <property type="entry name" value="o-succinylbenzoate_synthase"/>
    <property type="match status" value="1"/>
</dbReference>
<sequence length="2056" mass="214905">MTTPKPRATQSSARAAARHTRTRCCAATSAQDVRQSLRAKKLRRQRGGGDSDDDASELAPVERAETTTLPNRPSVPAALKALEEELANVARRSLPFRSGVMRIEVHVPRAATVLDMLTALPAESGVPRAYFSPRAPAGRSPLGVTARAEGGPVSRLEGAAMAYGGARVVRGTPNEVLDQRALAAVKRWLPAGAPRARAYGASRFDHTGWGDGPASSTPSPEWATFGSYAFVLPLVEAREVGSQGLVLACHVAWDAAMQATSGCSEMGHATVEQAASAASAAAQLIRRNFQAAPPAPPPLASDWEVLDQLTQQQPDRATWDTVVSDVTAHLSDDATQLRKVVLARRTDLLLRRRRQRRRSRERDDGGDETVRGEAAHAAVRLLASLNRRDGDAAYQFLLDMGGDAQFLGSTPERLFVRTGNAAASEAVAGTRPRGSDVSSDAEFADVLLACEKENDEFVVVRERVRAALASVAAPDATVAVEEARGVLRQANVQHLYSRLGVTLRDDVSHADLLTALHPTPAVCGEPRELSRLAIRSREPFDRGLYAGPVGWIEHERCEFAVALRSALVLPCIDDEEEGDDAQLRVLSYAGVGVVQGATAANEWAELDLKTSQITSLLLQRAPPLRSCLNANTAWALALVEELARNGVRHICVAPGSRSTPLAAAAAVHPLLDVHVAIDERSLAFYALGLSRGMRCVHGRQAAPPAVICTSGTAAANLLPAAWEADNAEVPLLLLTADRPAELVDVSANQAVDQSDILGKKARWHADIPPPDGMPLRTLLTAAAQAVARSRDPAYAGPVHLNIRFREPLHPGHEDGWNADALLEGTERWVDGNDAYVMYEGRANAAISGNQWDGPLDGGAAKALRDAGSRGLVVAGACLGAEEAVGAAKLAAELGWPLVADASSGLRVGGAGAAPLAALDQALLACEKDATLWDAVMPDAVVQIGAPPTSKRVQSMLERVSDSGGTWLVVAPSTRRLDFSHRATHRVCASVHTLVDAIRGTSERASEVSAYEALLRSADQAVRHTLADAIDGRGGESKKGSLAAELSATGEPGPEPLSEPWVARYVTAKLPRGHGLFLGNSMPIRDVEFYATPGQLGGGITSFGDAVAANRGASGIDGVVSCAAGFAAGLERPSTLLIGDVSFSHDAIAGLQLMRSGEGSRAGENPRRPALTAVVLNNGGGAIFDFLPLSRDSTVSPDDFRRLWGTPPGLDLAQLCASVGVAHDRCETRAELASSLSKSWLDGRPRVVECMLPNSAANRELHARIGALAMRASSRVLRTGLNALRTSGAAMPRIVSAEVSTFAIPWCRASTSGDDGSFRRGCFLHVRSACGAEGVGECAPLPGLHAESLHDAASQLATAAAMLPGASLSPVLLSLDEGGSSMHLTSILGAPLVRALHPSVRSALEGALVQATAQAANVPLSRALGLDDDVADAGGEVLVSSLVAGNGTPEEAAAEAQALVAQGFRCLKLKVARRAGGAKADAAAVCAVRAAVGPDVVLRCDANRGFSAEDARTFGELVRDGGARLQYVEEPLVAGSNHAEELLAFVRHTGVPIALDETLDEVVDAVRARGAVLSSRQFRQALPWATRSNGVEAAVLKPSRLGGLSTAAAALEWARGAGVGLRGVLSSAFDTGVALAPYVVLARAADAGCFGDGIETGSCTHHGLWTHEWLGADASAPKLVQSQDGGTAIDVATAPSATSVASDGTASQPLARFDGDCEVEVDGVVYRMHYTEWHSDPIPAAHSGGNGNGAAPEDDVLVLLHGFLGTGAEWEVVAQATAAAWHSRVSEKRDDLGDSSACARRLRIIAPDLPGHGLSRAASGSGLEALSIERISTALTALVEKVAPSSGAGSSSRRAVVGYSMGGRIALRLILHADGVFPLGAVAVSASPGLRDAGSGASSSRAAVDARRANILRRCVSAASGDDTCEFAACGRLREFARAWYANDNMWRVFRAHPNHASLVHNRCGCHDPSALADSLEGASPAVMEPLWDGLAARDANSPPLVLMAGSCDDAYVKVLGTAAEFASASDVRLHVLPLCDHAVHTERPDEVANQAAALFF</sequence>
<dbReference type="NCBIfam" id="TIGR00173">
    <property type="entry name" value="menD"/>
    <property type="match status" value="1"/>
</dbReference>
<evidence type="ECO:0000256" key="5">
    <source>
        <dbReference type="ARBA" id="ARBA00023211"/>
    </source>
</evidence>
<dbReference type="Pfam" id="PF02776">
    <property type="entry name" value="TPP_enzyme_N"/>
    <property type="match status" value="1"/>
</dbReference>
<dbReference type="GO" id="GO:0046872">
    <property type="term" value="F:metal ion binding"/>
    <property type="evidence" value="ECO:0007669"/>
    <property type="project" value="UniProtKB-KW"/>
</dbReference>
<dbReference type="Proteomes" id="UP000660262">
    <property type="component" value="Unassembled WGS sequence"/>
</dbReference>
<feature type="domain" description="Mandelate racemase/muconate lactonizing enzyme C-terminal" evidence="8">
    <location>
        <begin position="1448"/>
        <end position="1551"/>
    </location>
</feature>
<dbReference type="GO" id="GO:0070204">
    <property type="term" value="F:2-succinyl-5-enolpyruvyl-6-hydroxy-3-cyclohexene-1-carboxylic-acid synthase activity"/>
    <property type="evidence" value="ECO:0007669"/>
    <property type="project" value="InterPro"/>
</dbReference>
<dbReference type="SFLD" id="SFLDS00001">
    <property type="entry name" value="Enolase"/>
    <property type="match status" value="1"/>
</dbReference>
<keyword evidence="2" id="KW-0479">Metal-binding</keyword>
<dbReference type="HAMAP" id="MF_01659">
    <property type="entry name" value="MenD"/>
    <property type="match status" value="1"/>
</dbReference>
<dbReference type="Pfam" id="PF16582">
    <property type="entry name" value="TPP_enzyme_M_2"/>
    <property type="match status" value="1"/>
</dbReference>
<dbReference type="InterPro" id="IPR004433">
    <property type="entry name" value="MenaQ_synth_MenD"/>
</dbReference>
<feature type="region of interest" description="Disordered" evidence="7">
    <location>
        <begin position="1029"/>
        <end position="1054"/>
    </location>
</feature>
<evidence type="ECO:0000313" key="10">
    <source>
        <dbReference type="Proteomes" id="UP000660262"/>
    </source>
</evidence>
<gene>
    <name evidence="9" type="ORF">PPROV_000323300</name>
</gene>
<dbReference type="InterPro" id="IPR029061">
    <property type="entry name" value="THDP-binding"/>
</dbReference>
<dbReference type="Gene3D" id="3.40.50.1820">
    <property type="entry name" value="alpha/beta hydrolase"/>
    <property type="match status" value="1"/>
</dbReference>
<dbReference type="InterPro" id="IPR029017">
    <property type="entry name" value="Enolase-like_N"/>
</dbReference>
<comment type="caution">
    <text evidence="9">The sequence shown here is derived from an EMBL/GenBank/DDBJ whole genome shotgun (WGS) entry which is preliminary data.</text>
</comment>
<dbReference type="CDD" id="cd02009">
    <property type="entry name" value="TPP_SHCHC_synthase"/>
    <property type="match status" value="1"/>
</dbReference>
<evidence type="ECO:0000256" key="4">
    <source>
        <dbReference type="ARBA" id="ARBA00023052"/>
    </source>
</evidence>
<dbReference type="SUPFAM" id="SSF51604">
    <property type="entry name" value="Enolase C-terminal domain-like"/>
    <property type="match status" value="1"/>
</dbReference>
<dbReference type="PANTHER" id="PTHR42916:SF1">
    <property type="entry name" value="PROTEIN PHYLLO, CHLOROPLASTIC"/>
    <property type="match status" value="1"/>
</dbReference>
<keyword evidence="5" id="KW-0464">Manganese</keyword>
<evidence type="ECO:0000256" key="3">
    <source>
        <dbReference type="ARBA" id="ARBA00022842"/>
    </source>
</evidence>
<keyword evidence="4" id="KW-0786">Thiamine pyrophosphate</keyword>
<evidence type="ECO:0000313" key="9">
    <source>
        <dbReference type="EMBL" id="GHP04479.1"/>
    </source>
</evidence>
<dbReference type="OrthoDB" id="8119704at2759"/>
<dbReference type="InterPro" id="IPR000073">
    <property type="entry name" value="AB_hydrolase_1"/>
</dbReference>
<evidence type="ECO:0000256" key="6">
    <source>
        <dbReference type="ARBA" id="ARBA00023239"/>
    </source>
</evidence>
<feature type="compositionally biased region" description="Basic residues" evidence="7">
    <location>
        <begin position="37"/>
        <end position="46"/>
    </location>
</feature>
<dbReference type="InterPro" id="IPR029058">
    <property type="entry name" value="AB_hydrolase_fold"/>
</dbReference>
<dbReference type="SUPFAM" id="SSF56322">
    <property type="entry name" value="ADC synthase"/>
    <property type="match status" value="1"/>
</dbReference>